<dbReference type="GO" id="GO:0009097">
    <property type="term" value="P:isoleucine biosynthetic process"/>
    <property type="evidence" value="ECO:0007669"/>
    <property type="project" value="UniProtKB-UniPathway"/>
</dbReference>
<name>H2C9E5_9CREN</name>
<dbReference type="GO" id="GO:0050660">
    <property type="term" value="F:flavin adenine dinucleotide binding"/>
    <property type="evidence" value="ECO:0007669"/>
    <property type="project" value="InterPro"/>
</dbReference>
<evidence type="ECO:0000256" key="7">
    <source>
        <dbReference type="ARBA" id="ARBA00022679"/>
    </source>
</evidence>
<feature type="domain" description="Thiamine pyrophosphate enzyme N-terminal TPP-binding" evidence="16">
    <location>
        <begin position="5"/>
        <end position="119"/>
    </location>
</feature>
<gene>
    <name evidence="17" type="ORF">MetMK1DRAFT_00032160</name>
</gene>
<dbReference type="GO" id="GO:0018491">
    <property type="term" value="F:2-oxobutyrate synthase activity"/>
    <property type="evidence" value="ECO:0007669"/>
    <property type="project" value="UniProtKB-ARBA"/>
</dbReference>
<comment type="pathway">
    <text evidence="2 13">Amino-acid biosynthesis; L-isoleucine biosynthesis; L-isoleucine from 2-oxobutanoate: step 1/4.</text>
</comment>
<dbReference type="NCBIfam" id="NF005039">
    <property type="entry name" value="PRK06456.1"/>
    <property type="match status" value="1"/>
</dbReference>
<comment type="pathway">
    <text evidence="3 13">Amino-acid biosynthesis; L-valine biosynthesis; L-valine from pyruvate: step 1/4.</text>
</comment>
<dbReference type="InterPro" id="IPR045229">
    <property type="entry name" value="TPP_enz"/>
</dbReference>
<evidence type="ECO:0000256" key="2">
    <source>
        <dbReference type="ARBA" id="ARBA00004974"/>
    </source>
</evidence>
<dbReference type="InterPro" id="IPR029061">
    <property type="entry name" value="THDP-binding"/>
</dbReference>
<evidence type="ECO:0000256" key="6">
    <source>
        <dbReference type="ARBA" id="ARBA00022605"/>
    </source>
</evidence>
<dbReference type="NCBIfam" id="TIGR00118">
    <property type="entry name" value="acolac_lg"/>
    <property type="match status" value="1"/>
</dbReference>
<keyword evidence="6 13" id="KW-0028">Amino-acid biosynthesis</keyword>
<dbReference type="InterPro" id="IPR000399">
    <property type="entry name" value="TPP-bd_CS"/>
</dbReference>
<feature type="domain" description="Thiamine pyrophosphate enzyme TPP-binding" evidence="15">
    <location>
        <begin position="395"/>
        <end position="543"/>
    </location>
</feature>
<accession>H2C9E5</accession>
<evidence type="ECO:0000259" key="15">
    <source>
        <dbReference type="Pfam" id="PF02775"/>
    </source>
</evidence>
<evidence type="ECO:0000259" key="14">
    <source>
        <dbReference type="Pfam" id="PF00205"/>
    </source>
</evidence>
<dbReference type="HOGENOM" id="CLU_013748_1_2_2"/>
<keyword evidence="18" id="KW-1185">Reference proteome</keyword>
<dbReference type="PANTHER" id="PTHR18968">
    <property type="entry name" value="THIAMINE PYROPHOSPHATE ENZYMES"/>
    <property type="match status" value="1"/>
</dbReference>
<evidence type="ECO:0000259" key="16">
    <source>
        <dbReference type="Pfam" id="PF02776"/>
    </source>
</evidence>
<dbReference type="InterPro" id="IPR039368">
    <property type="entry name" value="AHAS_TPP"/>
</dbReference>
<dbReference type="InterPro" id="IPR011766">
    <property type="entry name" value="TPP_enzyme_TPP-bd"/>
</dbReference>
<comment type="catalytic activity">
    <reaction evidence="12">
        <text>a 2-oxocarboxylate + 2 oxidized [2Fe-2S]-[ferredoxin] + CoA = an acyl-CoA + 2 reduced [2Fe-2S]-[ferredoxin] + CO2 + H(+)</text>
        <dbReference type="Rhea" id="RHEA:42316"/>
        <dbReference type="Rhea" id="RHEA-COMP:10000"/>
        <dbReference type="Rhea" id="RHEA-COMP:10001"/>
        <dbReference type="ChEBI" id="CHEBI:15378"/>
        <dbReference type="ChEBI" id="CHEBI:16526"/>
        <dbReference type="ChEBI" id="CHEBI:33737"/>
        <dbReference type="ChEBI" id="CHEBI:33738"/>
        <dbReference type="ChEBI" id="CHEBI:35179"/>
        <dbReference type="ChEBI" id="CHEBI:57287"/>
        <dbReference type="ChEBI" id="CHEBI:58342"/>
        <dbReference type="EC" id="1.2.7.11"/>
    </reaction>
</comment>
<dbReference type="Pfam" id="PF00205">
    <property type="entry name" value="TPP_enzyme_M"/>
    <property type="match status" value="1"/>
</dbReference>
<evidence type="ECO:0000313" key="17">
    <source>
        <dbReference type="EMBL" id="EHP68771.1"/>
    </source>
</evidence>
<evidence type="ECO:0000313" key="18">
    <source>
        <dbReference type="Proteomes" id="UP000003980"/>
    </source>
</evidence>
<keyword evidence="10 13" id="KW-0786">Thiamine pyrophosphate</keyword>
<dbReference type="GO" id="GO:0000287">
    <property type="term" value="F:magnesium ion binding"/>
    <property type="evidence" value="ECO:0007669"/>
    <property type="project" value="UniProtKB-UniRule"/>
</dbReference>
<evidence type="ECO:0000256" key="5">
    <source>
        <dbReference type="ARBA" id="ARBA00011631"/>
    </source>
</evidence>
<dbReference type="FunFam" id="3.40.50.970:FF:000007">
    <property type="entry name" value="Acetolactate synthase"/>
    <property type="match status" value="1"/>
</dbReference>
<evidence type="ECO:0000256" key="9">
    <source>
        <dbReference type="ARBA" id="ARBA00022842"/>
    </source>
</evidence>
<dbReference type="Proteomes" id="UP000003980">
    <property type="component" value="Unassembled WGS sequence"/>
</dbReference>
<evidence type="ECO:0000256" key="13">
    <source>
        <dbReference type="RuleBase" id="RU003591"/>
    </source>
</evidence>
<evidence type="ECO:0000256" key="12">
    <source>
        <dbReference type="ARBA" id="ARBA00048893"/>
    </source>
</evidence>
<comment type="cofactor">
    <cofactor evidence="13">
        <name>thiamine diphosphate</name>
        <dbReference type="ChEBI" id="CHEBI:58937"/>
    </cofactor>
    <text evidence="13">Binds 1 thiamine pyrophosphate per subunit.</text>
</comment>
<evidence type="ECO:0000256" key="4">
    <source>
        <dbReference type="ARBA" id="ARBA00007812"/>
    </source>
</evidence>
<dbReference type="PANTHER" id="PTHR18968:SF13">
    <property type="entry name" value="ACETOLACTATE SYNTHASE CATALYTIC SUBUNIT, MITOCHONDRIAL"/>
    <property type="match status" value="1"/>
</dbReference>
<dbReference type="SUPFAM" id="SSF52467">
    <property type="entry name" value="DHS-like NAD/FAD-binding domain"/>
    <property type="match status" value="1"/>
</dbReference>
<dbReference type="InterPro" id="IPR012001">
    <property type="entry name" value="Thiamin_PyroP_enz_TPP-bd_dom"/>
</dbReference>
<sequence length="573" mass="62913">MLPSGARLVVDALKREGVSTIFGIPGLTNMPIYDAFLEDLQNGELRHVLMRHEQAAAHAADGYARASGKPGVCTATSGPGATNLVTGMVTAYWDSSPVVAITGQVVRSVIGKMAFQEADTPGIFANATKYVVQVKNIHEIPLWIKNAFFIATTGRPGPVVVDIPRDVQLEKVDDVKWPEKPNVKGYRPFRTIIDTVKIKRAAEILIEAERPIILAGTGAVWSNSTPEILELSELLGIPMVSTLPGKSAIPHDHPLFLGAMGYYGRAEASMAALESDAMLIVGARLSDRTFTSYDEMVETRKKFIMINIDPTDSERAFKIDVPLYGDAKVLLREIISAVRLVGRKKDNTAWIRRVKELRDYYSQYYYHEEDGKLKPWKILKTIRNAIPRDAIVTTGVGQHQMWSEVFWEVLEPRTFLSSTGMGTMGFGLPAAMGAKMARPDKVVVDLDGDGSFLMTGNNLATAVDEHIPVIAVIFDNRTLGLVRQVQDLFQSKRVVGVDYGPSPDFVKLAEAYGALGFNATSYDEISRSINIAIKENVPAVIRVPIDKEELALPTLPPGGKLKQVIVRDPRKGS</sequence>
<dbReference type="Pfam" id="PF02776">
    <property type="entry name" value="TPP_enzyme_N"/>
    <property type="match status" value="1"/>
</dbReference>
<keyword evidence="11 13" id="KW-0100">Branched-chain amino acid biosynthesis</keyword>
<organism evidence="17 18">
    <name type="scientific">Metallosphaera yellowstonensis MK1</name>
    <dbReference type="NCBI Taxonomy" id="671065"/>
    <lineage>
        <taxon>Archaea</taxon>
        <taxon>Thermoproteota</taxon>
        <taxon>Thermoprotei</taxon>
        <taxon>Sulfolobales</taxon>
        <taxon>Sulfolobaceae</taxon>
        <taxon>Metallosphaera</taxon>
    </lineage>
</organism>
<dbReference type="PROSITE" id="PS00187">
    <property type="entry name" value="TPP_ENZYMES"/>
    <property type="match status" value="1"/>
</dbReference>
<dbReference type="EC" id="2.2.1.6" evidence="13"/>
<keyword evidence="8 13" id="KW-0479">Metal-binding</keyword>
<evidence type="ECO:0000256" key="11">
    <source>
        <dbReference type="ARBA" id="ARBA00023304"/>
    </source>
</evidence>
<dbReference type="STRING" id="671065.MetMK1DRAFT_00032160"/>
<dbReference type="UniPathway" id="UPA00047">
    <property type="reaction ID" value="UER00055"/>
</dbReference>
<dbReference type="Pfam" id="PF02775">
    <property type="entry name" value="TPP_enzyme_C"/>
    <property type="match status" value="1"/>
</dbReference>
<dbReference type="InterPro" id="IPR012000">
    <property type="entry name" value="Thiamin_PyroP_enz_cen_dom"/>
</dbReference>
<evidence type="ECO:0000256" key="8">
    <source>
        <dbReference type="ARBA" id="ARBA00022723"/>
    </source>
</evidence>
<keyword evidence="7 13" id="KW-0808">Transferase</keyword>
<evidence type="ECO:0000256" key="1">
    <source>
        <dbReference type="ARBA" id="ARBA00003908"/>
    </source>
</evidence>
<dbReference type="InterPro" id="IPR012846">
    <property type="entry name" value="Acetolactate_synth_lsu"/>
</dbReference>
<dbReference type="eggNOG" id="arCOG01998">
    <property type="taxonomic scope" value="Archaea"/>
</dbReference>
<dbReference type="EMBL" id="JH597770">
    <property type="protein sequence ID" value="EHP68771.1"/>
    <property type="molecule type" value="Genomic_DNA"/>
</dbReference>
<dbReference type="CDD" id="cd02015">
    <property type="entry name" value="TPP_AHAS"/>
    <property type="match status" value="1"/>
</dbReference>
<dbReference type="GO" id="GO:0019164">
    <property type="term" value="F:pyruvate synthase activity"/>
    <property type="evidence" value="ECO:0007669"/>
    <property type="project" value="UniProtKB-ARBA"/>
</dbReference>
<dbReference type="Gene3D" id="3.40.50.1220">
    <property type="entry name" value="TPP-binding domain"/>
    <property type="match status" value="1"/>
</dbReference>
<dbReference type="Gene3D" id="3.40.50.970">
    <property type="match status" value="2"/>
</dbReference>
<evidence type="ECO:0000256" key="10">
    <source>
        <dbReference type="ARBA" id="ARBA00023052"/>
    </source>
</evidence>
<reference evidence="17 18" key="1">
    <citation type="submission" date="2012-01" db="EMBL/GenBank/DDBJ databases">
        <title>Improved High-Quality Draft sequence of Metallosphaera yellowstonensis MK1.</title>
        <authorList>
            <consortium name="US DOE Joint Genome Institute"/>
            <person name="Lucas S."/>
            <person name="Han J."/>
            <person name="Cheng J.-F."/>
            <person name="Goodwin L."/>
            <person name="Pitluck S."/>
            <person name="Peters L."/>
            <person name="Teshima H."/>
            <person name="Detter J.C."/>
            <person name="Han C."/>
            <person name="Tapia R."/>
            <person name="Land M."/>
            <person name="Hauser L."/>
            <person name="Kyrpides N."/>
            <person name="Kozubal M."/>
            <person name="Macur R.E."/>
            <person name="Jay Z."/>
            <person name="Inskeep W."/>
            <person name="Woyke T."/>
        </authorList>
    </citation>
    <scope>NUCLEOTIDE SEQUENCE [LARGE SCALE GENOMIC DNA]</scope>
    <source>
        <strain evidence="17 18">MK1</strain>
    </source>
</reference>
<feature type="domain" description="Thiamine pyrophosphate enzyme central" evidence="14">
    <location>
        <begin position="198"/>
        <end position="333"/>
    </location>
</feature>
<dbReference type="AlphaFoldDB" id="H2C9E5"/>
<dbReference type="CDD" id="cd07035">
    <property type="entry name" value="TPP_PYR_POX_like"/>
    <property type="match status" value="1"/>
</dbReference>
<proteinExistence type="inferred from homology"/>
<dbReference type="GO" id="GO:0047553">
    <property type="term" value="F:2-oxoglutarate synthase activity"/>
    <property type="evidence" value="ECO:0007669"/>
    <property type="project" value="UniProtKB-ARBA"/>
</dbReference>
<dbReference type="GO" id="GO:0005948">
    <property type="term" value="C:acetolactate synthase complex"/>
    <property type="evidence" value="ECO:0007669"/>
    <property type="project" value="TreeGrafter"/>
</dbReference>
<dbReference type="InterPro" id="IPR029035">
    <property type="entry name" value="DHS-like_NAD/FAD-binding_dom"/>
</dbReference>
<comment type="similarity">
    <text evidence="4 13">Belongs to the TPP enzyme family.</text>
</comment>
<dbReference type="SUPFAM" id="SSF52518">
    <property type="entry name" value="Thiamin diphosphate-binding fold (THDP-binding)"/>
    <property type="match status" value="2"/>
</dbReference>
<keyword evidence="9 13" id="KW-0460">Magnesium</keyword>
<dbReference type="GO" id="GO:0009099">
    <property type="term" value="P:L-valine biosynthetic process"/>
    <property type="evidence" value="ECO:0007669"/>
    <property type="project" value="UniProtKB-UniPathway"/>
</dbReference>
<dbReference type="UniPathway" id="UPA00049">
    <property type="reaction ID" value="UER00059"/>
</dbReference>
<dbReference type="GO" id="GO:0003984">
    <property type="term" value="F:acetolactate synthase activity"/>
    <property type="evidence" value="ECO:0007669"/>
    <property type="project" value="UniProtKB-EC"/>
</dbReference>
<comment type="subunit">
    <text evidence="5">Heterodimer composed of an alpha and a beta subunit.</text>
</comment>
<protein>
    <recommendedName>
        <fullName evidence="13">Acetolactate synthase</fullName>
        <ecNumber evidence="13">2.2.1.6</ecNumber>
    </recommendedName>
</protein>
<comment type="catalytic activity">
    <reaction evidence="13">
        <text>2 pyruvate + H(+) = (2S)-2-acetolactate + CO2</text>
        <dbReference type="Rhea" id="RHEA:25249"/>
        <dbReference type="ChEBI" id="CHEBI:15361"/>
        <dbReference type="ChEBI" id="CHEBI:15378"/>
        <dbReference type="ChEBI" id="CHEBI:16526"/>
        <dbReference type="ChEBI" id="CHEBI:58476"/>
        <dbReference type="EC" id="2.2.1.6"/>
    </reaction>
</comment>
<comment type="cofactor">
    <cofactor evidence="13">
        <name>Mg(2+)</name>
        <dbReference type="ChEBI" id="CHEBI:18420"/>
    </cofactor>
    <text evidence="13">Binds 1 Mg(2+) ion per subunit.</text>
</comment>
<dbReference type="GO" id="GO:0030976">
    <property type="term" value="F:thiamine pyrophosphate binding"/>
    <property type="evidence" value="ECO:0007669"/>
    <property type="project" value="UniProtKB-UniRule"/>
</dbReference>
<comment type="function">
    <text evidence="1">Catalyzes the coenzyme A-dependent oxidative decarboxylation of different 2-oxoacids such as 2-oxoglutarate, pyruvate and 2-oxobutyrate to form their CoA derivatives.</text>
</comment>
<evidence type="ECO:0000256" key="3">
    <source>
        <dbReference type="ARBA" id="ARBA00005025"/>
    </source>
</evidence>